<dbReference type="HOGENOM" id="CLU_2827757_0_0_3"/>
<reference evidence="1 2" key="1">
    <citation type="journal article" date="2003" name="Nature">
        <title>Genome divergence in two Prochlorococcus ecotypes reflects oceanic niche differentiation.</title>
        <authorList>
            <person name="Rocap G."/>
            <person name="Larimer F.W."/>
            <person name="Lamerdin J.E."/>
            <person name="Malfatti S."/>
            <person name="Chain P."/>
            <person name="Ahlgren N.A."/>
            <person name="Arellano A."/>
            <person name="Coleman M."/>
            <person name="Hauser L."/>
            <person name="Hess W.R."/>
            <person name="Johnson Z.I."/>
            <person name="Land M.L."/>
            <person name="Lindell D."/>
            <person name="Post A.F."/>
            <person name="Regala W."/>
            <person name="Shah M."/>
            <person name="Shaw S.L."/>
            <person name="Steglich C."/>
            <person name="Sullivan M.B."/>
            <person name="Ting C.S."/>
            <person name="Tolonen A."/>
            <person name="Webb E.A."/>
            <person name="Zinser E.R."/>
            <person name="Chisholm S.W."/>
        </authorList>
    </citation>
    <scope>NUCLEOTIDE SEQUENCE [LARGE SCALE GENOMIC DNA]</scope>
    <source>
        <strain evidence="2">MIT 9313</strain>
    </source>
</reference>
<dbReference type="KEGG" id="pmt:PMT_2478"/>
<evidence type="ECO:0000313" key="1">
    <source>
        <dbReference type="EMBL" id="CAX31996.1"/>
    </source>
</evidence>
<gene>
    <name evidence="1" type="ordered locus">PMT_2478</name>
</gene>
<proteinExistence type="predicted"/>
<keyword evidence="2" id="KW-1185">Reference proteome</keyword>
<dbReference type="Proteomes" id="UP000001423">
    <property type="component" value="Chromosome"/>
</dbReference>
<evidence type="ECO:0000313" key="2">
    <source>
        <dbReference type="Proteomes" id="UP000001423"/>
    </source>
</evidence>
<dbReference type="EMBL" id="BX548175">
    <property type="protein sequence ID" value="CAX31996.1"/>
    <property type="molecule type" value="Genomic_DNA"/>
</dbReference>
<organism evidence="1 2">
    <name type="scientific">Prochlorococcus marinus (strain MIT 9313)</name>
    <dbReference type="NCBI Taxonomy" id="74547"/>
    <lineage>
        <taxon>Bacteria</taxon>
        <taxon>Bacillati</taxon>
        <taxon>Cyanobacteriota</taxon>
        <taxon>Cyanophyceae</taxon>
        <taxon>Synechococcales</taxon>
        <taxon>Prochlorococcaceae</taxon>
        <taxon>Prochlorococcus</taxon>
    </lineage>
</organism>
<protein>
    <submittedName>
        <fullName evidence="1">Uncharacterized protein</fullName>
    </submittedName>
</protein>
<accession>B9ERX1</accession>
<name>B9ERX1_PROMM</name>
<sequence length="66" mass="7635">MRTSTPLSSLALSQAVDLTKLWRTPLNTSTMQPQVTEYIHLRMRYLEDYLHCHGHFNDGQNSSITQ</sequence>
<dbReference type="AlphaFoldDB" id="B9ERX1"/>